<dbReference type="EMBL" id="RAWB01000088">
    <property type="protein sequence ID" value="RKH61864.1"/>
    <property type="molecule type" value="Genomic_DNA"/>
</dbReference>
<dbReference type="Pfam" id="PF12804">
    <property type="entry name" value="NTP_transf_3"/>
    <property type="match status" value="1"/>
</dbReference>
<keyword evidence="1 5" id="KW-0808">Transferase</keyword>
<feature type="region of interest" description="Disordered" evidence="3">
    <location>
        <begin position="1"/>
        <end position="45"/>
    </location>
</feature>
<accession>A0A3A8QF56</accession>
<protein>
    <submittedName>
        <fullName evidence="5">Phosphocholine cytidylyltransferase family protein</fullName>
    </submittedName>
</protein>
<proteinExistence type="predicted"/>
<comment type="caution">
    <text evidence="5">The sequence shown here is derived from an EMBL/GenBank/DDBJ whole genome shotgun (WGS) entry which is preliminary data.</text>
</comment>
<feature type="domain" description="MobA-like NTP transferase" evidence="4">
    <location>
        <begin position="51"/>
        <end position="171"/>
    </location>
</feature>
<dbReference type="GO" id="GO:0016779">
    <property type="term" value="F:nucleotidyltransferase activity"/>
    <property type="evidence" value="ECO:0007669"/>
    <property type="project" value="UniProtKB-KW"/>
</dbReference>
<evidence type="ECO:0000256" key="1">
    <source>
        <dbReference type="ARBA" id="ARBA00022679"/>
    </source>
</evidence>
<evidence type="ECO:0000313" key="6">
    <source>
        <dbReference type="Proteomes" id="UP000272888"/>
    </source>
</evidence>
<dbReference type="InterPro" id="IPR029044">
    <property type="entry name" value="Nucleotide-diphossugar_trans"/>
</dbReference>
<dbReference type="PANTHER" id="PTHR43584">
    <property type="entry name" value="NUCLEOTIDYL TRANSFERASE"/>
    <property type="match status" value="1"/>
</dbReference>
<evidence type="ECO:0000259" key="4">
    <source>
        <dbReference type="Pfam" id="PF12804"/>
    </source>
</evidence>
<dbReference type="CDD" id="cd02523">
    <property type="entry name" value="PC_cytidylyltransferase"/>
    <property type="match status" value="1"/>
</dbReference>
<keyword evidence="6" id="KW-1185">Reference proteome</keyword>
<evidence type="ECO:0000256" key="3">
    <source>
        <dbReference type="SAM" id="MobiDB-lite"/>
    </source>
</evidence>
<dbReference type="SUPFAM" id="SSF53448">
    <property type="entry name" value="Nucleotide-diphospho-sugar transferases"/>
    <property type="match status" value="1"/>
</dbReference>
<dbReference type="InterPro" id="IPR025877">
    <property type="entry name" value="MobA-like_NTP_Trfase"/>
</dbReference>
<name>A0A3A8QF56_9BACT</name>
<dbReference type="InterPro" id="IPR050065">
    <property type="entry name" value="GlmU-like"/>
</dbReference>
<evidence type="ECO:0000313" key="5">
    <source>
        <dbReference type="EMBL" id="RKH61864.1"/>
    </source>
</evidence>
<sequence length="305" mass="33053">MGRPRALGGRRGGGLREQGAALAGRPLAPRAGAPSPSRSPRSHGGVRTVKAIILAAGLGTRMGPLAANRPKCLVELAGAPLLDHQLAVYKHFGVDVTVMAGAYPELTQAGRDVRVVVNPAYTTGNMVSTLRFSLPVVSRTEPVLVSYGDIVFSREVLARMLAASRDVDVAIDTQWRRLWELRMEDPTTDCESLRLEGERIVDIGARVRSVEEVQGQYIGLLRFGPGVLHALMERFEQCVAKDPRYWNISMTAFLQDLITEGVAVHAVPIASGWLEADNAEDLRRYTEAHASGALAGFWSPTAPPR</sequence>
<gene>
    <name evidence="5" type="ORF">D7V93_11115</name>
</gene>
<reference evidence="6" key="1">
    <citation type="submission" date="2018-09" db="EMBL/GenBank/DDBJ databases">
        <authorList>
            <person name="Livingstone P.G."/>
            <person name="Whitworth D.E."/>
        </authorList>
    </citation>
    <scope>NUCLEOTIDE SEQUENCE [LARGE SCALE GENOMIC DNA]</scope>
    <source>
        <strain evidence="6">CA051B</strain>
    </source>
</reference>
<feature type="compositionally biased region" description="Low complexity" evidence="3">
    <location>
        <begin position="17"/>
        <end position="45"/>
    </location>
</feature>
<dbReference type="Proteomes" id="UP000272888">
    <property type="component" value="Unassembled WGS sequence"/>
</dbReference>
<keyword evidence="2 5" id="KW-0548">Nucleotidyltransferase</keyword>
<dbReference type="PANTHER" id="PTHR43584:SF8">
    <property type="entry name" value="N-ACETYLMURAMATE ALPHA-1-PHOSPHATE URIDYLYLTRANSFERASE"/>
    <property type="match status" value="1"/>
</dbReference>
<dbReference type="Gene3D" id="3.90.550.10">
    <property type="entry name" value="Spore Coat Polysaccharide Biosynthesis Protein SpsA, Chain A"/>
    <property type="match status" value="1"/>
</dbReference>
<organism evidence="5 6">
    <name type="scientific">Corallococcus llansteffanensis</name>
    <dbReference type="NCBI Taxonomy" id="2316731"/>
    <lineage>
        <taxon>Bacteria</taxon>
        <taxon>Pseudomonadati</taxon>
        <taxon>Myxococcota</taxon>
        <taxon>Myxococcia</taxon>
        <taxon>Myxococcales</taxon>
        <taxon>Cystobacterineae</taxon>
        <taxon>Myxococcaceae</taxon>
        <taxon>Corallococcus</taxon>
    </lineage>
</organism>
<evidence type="ECO:0000256" key="2">
    <source>
        <dbReference type="ARBA" id="ARBA00022695"/>
    </source>
</evidence>
<dbReference type="AlphaFoldDB" id="A0A3A8QF56"/>